<organism evidence="3 4">
    <name type="scientific">Rhodococcus zopfii</name>
    <dbReference type="NCBI Taxonomy" id="43772"/>
    <lineage>
        <taxon>Bacteria</taxon>
        <taxon>Bacillati</taxon>
        <taxon>Actinomycetota</taxon>
        <taxon>Actinomycetes</taxon>
        <taxon>Mycobacteriales</taxon>
        <taxon>Nocardiaceae</taxon>
        <taxon>Rhodococcus</taxon>
    </lineage>
</organism>
<sequence length="525" mass="55086">MTTTIRRRDDLEKGEAHRSRVRTRSLASLHRARVGDVGSAAVAVNPVHLLFVTLAAFAVYAIPLSFVGQFRPTALMVLSVAAVVVATVLTMAIGAELFVVFWLALAFFQNFAVGTFVPGHVDLVPVYISESKTVAIVIALALMFPTAMTNLKRYRPPVIWYGLFALVVVGHVSSLSGATLPYLRNFLIPLATVLLIVAITAQWSEERRSDLLRVVVRYSTAVLTIGTFAEALVGSSAWRSMVNVDKNGALNSLSSVTSFLGMQIDRTGGFIVEPTNAGYIAAAVIIIATLVSIQGPRSVRAGMYVCIALCGWVLISSGAKSGLLMLLVASISGVTYARSKRVWGGLLGGWSISLLVVLVYVAVATGPGKVVSVFADPLGIVGGDSTTYHLAGLVAGMKHAVTEFVGAGIGNGGNFARIAGAPISRWILTGGESSWGVLAYQAGILGIVLFAATVASLCKHLGRRSAVLLSAWTSAAMFAEALFGPQAAGLIVVAAALFMTVDTDNADESASGNGTCYTTEKGDEQ</sequence>
<feature type="transmembrane region" description="Helical" evidence="2">
    <location>
        <begin position="301"/>
        <end position="330"/>
    </location>
</feature>
<keyword evidence="2" id="KW-1133">Transmembrane helix</keyword>
<evidence type="ECO:0000313" key="3">
    <source>
        <dbReference type="EMBL" id="MDV2474250.1"/>
    </source>
</evidence>
<keyword evidence="2" id="KW-0472">Membrane</keyword>
<feature type="transmembrane region" description="Helical" evidence="2">
    <location>
        <begin position="478"/>
        <end position="499"/>
    </location>
</feature>
<name>A0ABU3WJT4_9NOCA</name>
<feature type="transmembrane region" description="Helical" evidence="2">
    <location>
        <begin position="133"/>
        <end position="151"/>
    </location>
</feature>
<feature type="transmembrane region" description="Helical" evidence="2">
    <location>
        <begin position="342"/>
        <end position="363"/>
    </location>
</feature>
<keyword evidence="2" id="KW-0812">Transmembrane</keyword>
<proteinExistence type="predicted"/>
<accession>A0ABU3WJT4</accession>
<feature type="transmembrane region" description="Helical" evidence="2">
    <location>
        <begin position="186"/>
        <end position="203"/>
    </location>
</feature>
<feature type="transmembrane region" description="Helical" evidence="2">
    <location>
        <begin position="40"/>
        <end position="62"/>
    </location>
</feature>
<dbReference type="EMBL" id="WBMO01000001">
    <property type="protein sequence ID" value="MDV2474250.1"/>
    <property type="molecule type" value="Genomic_DNA"/>
</dbReference>
<feature type="compositionally biased region" description="Polar residues" evidence="1">
    <location>
        <begin position="508"/>
        <end position="518"/>
    </location>
</feature>
<feature type="transmembrane region" description="Helical" evidence="2">
    <location>
        <begin position="74"/>
        <end position="93"/>
    </location>
</feature>
<evidence type="ECO:0000256" key="1">
    <source>
        <dbReference type="SAM" id="MobiDB-lite"/>
    </source>
</evidence>
<evidence type="ECO:0000313" key="4">
    <source>
        <dbReference type="Proteomes" id="UP001275440"/>
    </source>
</evidence>
<protein>
    <submittedName>
        <fullName evidence="3">Uncharacterized protein</fullName>
    </submittedName>
</protein>
<comment type="caution">
    <text evidence="3">The sequence shown here is derived from an EMBL/GenBank/DDBJ whole genome shotgun (WGS) entry which is preliminary data.</text>
</comment>
<feature type="transmembrane region" description="Helical" evidence="2">
    <location>
        <begin position="158"/>
        <end position="180"/>
    </location>
</feature>
<feature type="transmembrane region" description="Helical" evidence="2">
    <location>
        <begin position="438"/>
        <end position="458"/>
    </location>
</feature>
<feature type="transmembrane region" description="Helical" evidence="2">
    <location>
        <begin position="100"/>
        <end position="121"/>
    </location>
</feature>
<dbReference type="Proteomes" id="UP001275440">
    <property type="component" value="Unassembled WGS sequence"/>
</dbReference>
<keyword evidence="4" id="KW-1185">Reference proteome</keyword>
<feature type="region of interest" description="Disordered" evidence="1">
    <location>
        <begin position="506"/>
        <end position="525"/>
    </location>
</feature>
<feature type="transmembrane region" description="Helical" evidence="2">
    <location>
        <begin position="276"/>
        <end position="295"/>
    </location>
</feature>
<feature type="transmembrane region" description="Helical" evidence="2">
    <location>
        <begin position="215"/>
        <end position="236"/>
    </location>
</feature>
<reference evidence="3 4" key="1">
    <citation type="submission" date="2019-10" db="EMBL/GenBank/DDBJ databases">
        <title>Draft Genome Assembly of Rhodococcus zopfii DSM44189.</title>
        <authorList>
            <person name="Sutton J.M."/>
            <person name="Akob D.M."/>
            <person name="Bushman T.J."/>
        </authorList>
    </citation>
    <scope>NUCLEOTIDE SEQUENCE [LARGE SCALE GENOMIC DNA]</scope>
    <source>
        <strain evidence="3 4">DSM 44189</strain>
    </source>
</reference>
<evidence type="ECO:0000256" key="2">
    <source>
        <dbReference type="SAM" id="Phobius"/>
    </source>
</evidence>
<gene>
    <name evidence="3" type="ORF">F8M49_00420</name>
</gene>